<name>A0A383EJI4_9ZZZZ</name>
<dbReference type="EMBL" id="UINC01226127">
    <property type="protein sequence ID" value="SVE56480.1"/>
    <property type="molecule type" value="Genomic_DNA"/>
</dbReference>
<protein>
    <submittedName>
        <fullName evidence="1">Uncharacterized protein</fullName>
    </submittedName>
</protein>
<gene>
    <name evidence="1" type="ORF">METZ01_LOCUS509334</name>
</gene>
<dbReference type="AlphaFoldDB" id="A0A383EJI4"/>
<sequence>RGGNAGNGILRQSLGWTEAEYEETKKILTIASHIKPGKVGSVIFI</sequence>
<reference evidence="1" key="1">
    <citation type="submission" date="2018-05" db="EMBL/GenBank/DDBJ databases">
        <authorList>
            <person name="Lanie J.A."/>
            <person name="Ng W.-L."/>
            <person name="Kazmierczak K.M."/>
            <person name="Andrzejewski T.M."/>
            <person name="Davidsen T.M."/>
            <person name="Wayne K.J."/>
            <person name="Tettelin H."/>
            <person name="Glass J.I."/>
            <person name="Rusch D."/>
            <person name="Podicherti R."/>
            <person name="Tsui H.-C.T."/>
            <person name="Winkler M.E."/>
        </authorList>
    </citation>
    <scope>NUCLEOTIDE SEQUENCE</scope>
</reference>
<feature type="non-terminal residue" evidence="1">
    <location>
        <position position="1"/>
    </location>
</feature>
<accession>A0A383EJI4</accession>
<organism evidence="1">
    <name type="scientific">marine metagenome</name>
    <dbReference type="NCBI Taxonomy" id="408172"/>
    <lineage>
        <taxon>unclassified sequences</taxon>
        <taxon>metagenomes</taxon>
        <taxon>ecological metagenomes</taxon>
    </lineage>
</organism>
<proteinExistence type="predicted"/>
<evidence type="ECO:0000313" key="1">
    <source>
        <dbReference type="EMBL" id="SVE56480.1"/>
    </source>
</evidence>